<protein>
    <submittedName>
        <fullName evidence="2">Uncharacterized protein</fullName>
    </submittedName>
</protein>
<feature type="region of interest" description="Disordered" evidence="1">
    <location>
        <begin position="1"/>
        <end position="32"/>
    </location>
</feature>
<feature type="compositionally biased region" description="Low complexity" evidence="1">
    <location>
        <begin position="70"/>
        <end position="82"/>
    </location>
</feature>
<organism evidence="2 3">
    <name type="scientific">Puccinia coronata f. sp. avenae</name>
    <dbReference type="NCBI Taxonomy" id="200324"/>
    <lineage>
        <taxon>Eukaryota</taxon>
        <taxon>Fungi</taxon>
        <taxon>Dikarya</taxon>
        <taxon>Basidiomycota</taxon>
        <taxon>Pucciniomycotina</taxon>
        <taxon>Pucciniomycetes</taxon>
        <taxon>Pucciniales</taxon>
        <taxon>Pucciniaceae</taxon>
        <taxon>Puccinia</taxon>
    </lineage>
</organism>
<feature type="compositionally biased region" description="Polar residues" evidence="1">
    <location>
        <begin position="1"/>
        <end position="21"/>
    </location>
</feature>
<dbReference type="EMBL" id="PGCJ01000143">
    <property type="protein sequence ID" value="PLW43811.1"/>
    <property type="molecule type" value="Genomic_DNA"/>
</dbReference>
<dbReference type="Proteomes" id="UP000235388">
    <property type="component" value="Unassembled WGS sequence"/>
</dbReference>
<evidence type="ECO:0000313" key="2">
    <source>
        <dbReference type="EMBL" id="PLW43811.1"/>
    </source>
</evidence>
<accession>A0A2N5V1D5</accession>
<dbReference type="AlphaFoldDB" id="A0A2N5V1D5"/>
<feature type="region of interest" description="Disordered" evidence="1">
    <location>
        <begin position="55"/>
        <end position="83"/>
    </location>
</feature>
<sequence length="165" mass="18504">MTPHSPQSPSTDDEQPNQVANQPHHPYNPSAYQPYFPIVVAPNFLPYGTPYPYPNIPYPPPSSPQNRTIQNQTQPAQNQNPNCRYDSYKPRYDNRQPNVTAKIVEVGSIEDEMTELQMAGEATADAIGPCPEIISDTGVKLKSVSEDLLLSAEWDDVRMTLPFLY</sequence>
<gene>
    <name evidence="2" type="ORF">PCANC_18378</name>
</gene>
<keyword evidence="3" id="KW-1185">Reference proteome</keyword>
<comment type="caution">
    <text evidence="2">The sequence shown here is derived from an EMBL/GenBank/DDBJ whole genome shotgun (WGS) entry which is preliminary data.</text>
</comment>
<reference evidence="2 3" key="1">
    <citation type="submission" date="2017-11" db="EMBL/GenBank/DDBJ databases">
        <title>De novo assembly and phasing of dikaryotic genomes from two isolates of Puccinia coronata f. sp. avenae, the causal agent of oat crown rust.</title>
        <authorList>
            <person name="Miller M.E."/>
            <person name="Zhang Y."/>
            <person name="Omidvar V."/>
            <person name="Sperschneider J."/>
            <person name="Schwessinger B."/>
            <person name="Raley C."/>
            <person name="Palmer J.M."/>
            <person name="Garnica D."/>
            <person name="Upadhyaya N."/>
            <person name="Rathjen J."/>
            <person name="Taylor J.M."/>
            <person name="Park R.F."/>
            <person name="Dodds P.N."/>
            <person name="Hirsch C.D."/>
            <person name="Kianian S.F."/>
            <person name="Figueroa M."/>
        </authorList>
    </citation>
    <scope>NUCLEOTIDE SEQUENCE [LARGE SCALE GENOMIC DNA]</scope>
    <source>
        <strain evidence="2">12NC29</strain>
    </source>
</reference>
<proteinExistence type="predicted"/>
<evidence type="ECO:0000313" key="3">
    <source>
        <dbReference type="Proteomes" id="UP000235388"/>
    </source>
</evidence>
<name>A0A2N5V1D5_9BASI</name>
<evidence type="ECO:0000256" key="1">
    <source>
        <dbReference type="SAM" id="MobiDB-lite"/>
    </source>
</evidence>